<gene>
    <name evidence="2" type="ORF">MUN82_05465</name>
</gene>
<reference evidence="2 3" key="1">
    <citation type="submission" date="2022-04" db="EMBL/GenBank/DDBJ databases">
        <title>Hymenobacter sp. isolated from the air.</title>
        <authorList>
            <person name="Won M."/>
            <person name="Lee C.-M."/>
            <person name="Woen H.-Y."/>
            <person name="Kwon S.-W."/>
        </authorList>
    </citation>
    <scope>NUCLEOTIDE SEQUENCE [LARGE SCALE GENOMIC DNA]</scope>
    <source>
        <strain evidence="3">5413 J-13</strain>
    </source>
</reference>
<feature type="signal peptide" evidence="1">
    <location>
        <begin position="1"/>
        <end position="20"/>
    </location>
</feature>
<dbReference type="AlphaFoldDB" id="A0A8T9T0P4"/>
<accession>A0A8T9T0P4</accession>
<dbReference type="KEGG" id="haei:MUN82_05465"/>
<protein>
    <submittedName>
        <fullName evidence="2">Uncharacterized protein</fullName>
    </submittedName>
</protein>
<dbReference type="EMBL" id="CP095053">
    <property type="protein sequence ID" value="UOR06543.1"/>
    <property type="molecule type" value="Genomic_DNA"/>
</dbReference>
<dbReference type="Proteomes" id="UP000829925">
    <property type="component" value="Chromosome"/>
</dbReference>
<evidence type="ECO:0000313" key="3">
    <source>
        <dbReference type="Proteomes" id="UP000829925"/>
    </source>
</evidence>
<feature type="chain" id="PRO_5035822079" evidence="1">
    <location>
        <begin position="21"/>
        <end position="143"/>
    </location>
</feature>
<proteinExistence type="predicted"/>
<keyword evidence="3" id="KW-1185">Reference proteome</keyword>
<dbReference type="RefSeq" id="WP_245095586.1">
    <property type="nucleotide sequence ID" value="NZ_CP095053.1"/>
</dbReference>
<sequence length="143" mass="15746">MRTSTFLLGLLTLAALPACLSLESDKQKEDAAEKAVLNKHDEAMAQTIGPVYELRKQLQQQTGPDTARTGRQVRSLLRAEAAMMGWMHQYRRPADSTAHERKLRYYARQQHKIDSVAVLISSSLDSARQVLAAGAAPTPSSAQ</sequence>
<keyword evidence="1" id="KW-0732">Signal</keyword>
<evidence type="ECO:0000313" key="2">
    <source>
        <dbReference type="EMBL" id="UOR06543.1"/>
    </source>
</evidence>
<organism evidence="2 3">
    <name type="scientific">Hymenobacter aerilatus</name>
    <dbReference type="NCBI Taxonomy" id="2932251"/>
    <lineage>
        <taxon>Bacteria</taxon>
        <taxon>Pseudomonadati</taxon>
        <taxon>Bacteroidota</taxon>
        <taxon>Cytophagia</taxon>
        <taxon>Cytophagales</taxon>
        <taxon>Hymenobacteraceae</taxon>
        <taxon>Hymenobacter</taxon>
    </lineage>
</organism>
<evidence type="ECO:0000256" key="1">
    <source>
        <dbReference type="SAM" id="SignalP"/>
    </source>
</evidence>
<name>A0A8T9T0P4_9BACT</name>